<evidence type="ECO:0000259" key="1">
    <source>
        <dbReference type="PROSITE" id="PS50132"/>
    </source>
</evidence>
<dbReference type="Pfam" id="PF00615">
    <property type="entry name" value="RGS"/>
    <property type="match status" value="1"/>
</dbReference>
<evidence type="ECO:0000313" key="2">
    <source>
        <dbReference type="EMBL" id="KAG2205404.1"/>
    </source>
</evidence>
<reference evidence="2" key="1">
    <citation type="submission" date="2020-12" db="EMBL/GenBank/DDBJ databases">
        <title>Metabolic potential, ecology and presence of endohyphal bacteria is reflected in genomic diversity of Mucoromycotina.</title>
        <authorList>
            <person name="Muszewska A."/>
            <person name="Okrasinska A."/>
            <person name="Steczkiewicz K."/>
            <person name="Drgas O."/>
            <person name="Orlowska M."/>
            <person name="Perlinska-Lenart U."/>
            <person name="Aleksandrzak-Piekarczyk T."/>
            <person name="Szatraj K."/>
            <person name="Zielenkiewicz U."/>
            <person name="Pilsyk S."/>
            <person name="Malc E."/>
            <person name="Mieczkowski P."/>
            <person name="Kruszewska J.S."/>
            <person name="Biernat P."/>
            <person name="Pawlowska J."/>
        </authorList>
    </citation>
    <scope>NUCLEOTIDE SEQUENCE</scope>
    <source>
        <strain evidence="2">WA0000017839</strain>
    </source>
</reference>
<sequence length="184" mass="21958">MSVPFNITLESILESRHEHLLYHDFIFYLRQTYCLENLLFYQDVQDYRRKPNADCYQYIITQYILVDAAQEINIPCDMRQELILNRDYGKSTFDEAAESILELIRVNSFLPWWHQRNVNRRNTLSPSNSVPEHRWPSSNLFTNRPSFNSLRDVDVSSKQKRSLGNLFQQKTLAMMVRVKKSFVK</sequence>
<evidence type="ECO:0000313" key="3">
    <source>
        <dbReference type="Proteomes" id="UP000603453"/>
    </source>
</evidence>
<dbReference type="InterPro" id="IPR044926">
    <property type="entry name" value="RGS_subdomain_2"/>
</dbReference>
<gene>
    <name evidence="2" type="ORF">INT47_007189</name>
</gene>
<dbReference type="Proteomes" id="UP000603453">
    <property type="component" value="Unassembled WGS sequence"/>
</dbReference>
<dbReference type="CDD" id="cd07440">
    <property type="entry name" value="RGS"/>
    <property type="match status" value="1"/>
</dbReference>
<dbReference type="PROSITE" id="PS50132">
    <property type="entry name" value="RGS"/>
    <property type="match status" value="1"/>
</dbReference>
<keyword evidence="3" id="KW-1185">Reference proteome</keyword>
<name>A0A8H7V8S9_9FUNG</name>
<feature type="domain" description="RGS" evidence="1">
    <location>
        <begin position="8"/>
        <end position="109"/>
    </location>
</feature>
<dbReference type="InterPro" id="IPR016137">
    <property type="entry name" value="RGS"/>
</dbReference>
<comment type="caution">
    <text evidence="2">The sequence shown here is derived from an EMBL/GenBank/DDBJ whole genome shotgun (WGS) entry which is preliminary data.</text>
</comment>
<dbReference type="OrthoDB" id="10266999at2759"/>
<dbReference type="AlphaFoldDB" id="A0A8H7V8S9"/>
<protein>
    <recommendedName>
        <fullName evidence="1">RGS domain-containing protein</fullName>
    </recommendedName>
</protein>
<accession>A0A8H7V8S9</accession>
<dbReference type="PANTHER" id="PTHR10845:SF192">
    <property type="entry name" value="DOUBLE HIT, ISOFORM B"/>
    <property type="match status" value="1"/>
</dbReference>
<proteinExistence type="predicted"/>
<dbReference type="InterPro" id="IPR036305">
    <property type="entry name" value="RGS_sf"/>
</dbReference>
<dbReference type="SMART" id="SM00315">
    <property type="entry name" value="RGS"/>
    <property type="match status" value="1"/>
</dbReference>
<dbReference type="Gene3D" id="1.10.167.10">
    <property type="entry name" value="Regulator of G-protein Signalling 4, domain 2"/>
    <property type="match status" value="1"/>
</dbReference>
<dbReference type="EMBL" id="JAEPRD010000037">
    <property type="protein sequence ID" value="KAG2205404.1"/>
    <property type="molecule type" value="Genomic_DNA"/>
</dbReference>
<organism evidence="2 3">
    <name type="scientific">Mucor saturninus</name>
    <dbReference type="NCBI Taxonomy" id="64648"/>
    <lineage>
        <taxon>Eukaryota</taxon>
        <taxon>Fungi</taxon>
        <taxon>Fungi incertae sedis</taxon>
        <taxon>Mucoromycota</taxon>
        <taxon>Mucoromycotina</taxon>
        <taxon>Mucoromycetes</taxon>
        <taxon>Mucorales</taxon>
        <taxon>Mucorineae</taxon>
        <taxon>Mucoraceae</taxon>
        <taxon>Mucor</taxon>
    </lineage>
</organism>
<dbReference type="PANTHER" id="PTHR10845">
    <property type="entry name" value="REGULATOR OF G PROTEIN SIGNALING"/>
    <property type="match status" value="1"/>
</dbReference>
<dbReference type="SUPFAM" id="SSF48097">
    <property type="entry name" value="Regulator of G-protein signaling, RGS"/>
    <property type="match status" value="1"/>
</dbReference>